<sequence>MLRRHKCAQRILILGVEEGKIEEKKVVTALKSTTNKDSESSEEVDKDKEMEIFVRRFKKFMRSNRGRKFQKKEVLKLEYTKEKDPIICYKCKKPKHIKFRCPQWKKIGSTKQKLLACCYLE</sequence>
<name>A0ABR0QU23_GOSAR</name>
<proteinExistence type="predicted"/>
<evidence type="ECO:0000313" key="2">
    <source>
        <dbReference type="Proteomes" id="UP001358586"/>
    </source>
</evidence>
<dbReference type="InterPro" id="IPR036875">
    <property type="entry name" value="Znf_CCHC_sf"/>
</dbReference>
<comment type="caution">
    <text evidence="1">The sequence shown here is derived from an EMBL/GenBank/DDBJ whole genome shotgun (WGS) entry which is preliminary data.</text>
</comment>
<evidence type="ECO:0008006" key="3">
    <source>
        <dbReference type="Google" id="ProtNLM"/>
    </source>
</evidence>
<dbReference type="SUPFAM" id="SSF57756">
    <property type="entry name" value="Retrovirus zinc finger-like domains"/>
    <property type="match status" value="1"/>
</dbReference>
<accession>A0ABR0QU23</accession>
<keyword evidence="2" id="KW-1185">Reference proteome</keyword>
<evidence type="ECO:0000313" key="1">
    <source>
        <dbReference type="EMBL" id="KAK5842387.1"/>
    </source>
</evidence>
<reference evidence="1 2" key="1">
    <citation type="submission" date="2023-03" db="EMBL/GenBank/DDBJ databases">
        <title>WGS of Gossypium arboreum.</title>
        <authorList>
            <person name="Yu D."/>
        </authorList>
    </citation>
    <scope>NUCLEOTIDE SEQUENCE [LARGE SCALE GENOMIC DNA]</scope>
    <source>
        <tissue evidence="1">Leaf</tissue>
    </source>
</reference>
<protein>
    <recommendedName>
        <fullName evidence="3">CCHC-type domain-containing protein</fullName>
    </recommendedName>
</protein>
<gene>
    <name evidence="1" type="ORF">PVK06_004737</name>
</gene>
<organism evidence="1 2">
    <name type="scientific">Gossypium arboreum</name>
    <name type="common">Tree cotton</name>
    <name type="synonym">Gossypium nanking</name>
    <dbReference type="NCBI Taxonomy" id="29729"/>
    <lineage>
        <taxon>Eukaryota</taxon>
        <taxon>Viridiplantae</taxon>
        <taxon>Streptophyta</taxon>
        <taxon>Embryophyta</taxon>
        <taxon>Tracheophyta</taxon>
        <taxon>Spermatophyta</taxon>
        <taxon>Magnoliopsida</taxon>
        <taxon>eudicotyledons</taxon>
        <taxon>Gunneridae</taxon>
        <taxon>Pentapetalae</taxon>
        <taxon>rosids</taxon>
        <taxon>malvids</taxon>
        <taxon>Malvales</taxon>
        <taxon>Malvaceae</taxon>
        <taxon>Malvoideae</taxon>
        <taxon>Gossypium</taxon>
    </lineage>
</organism>
<dbReference type="Proteomes" id="UP001358586">
    <property type="component" value="Chromosome 2"/>
</dbReference>
<dbReference type="EMBL" id="JARKNE010000002">
    <property type="protein sequence ID" value="KAK5842387.1"/>
    <property type="molecule type" value="Genomic_DNA"/>
</dbReference>